<feature type="active site" evidence="9">
    <location>
        <position position="170"/>
    </location>
</feature>
<dbReference type="Pfam" id="PF02540">
    <property type="entry name" value="NAD_synthase"/>
    <property type="match status" value="1"/>
</dbReference>
<dbReference type="SUPFAM" id="SSF52402">
    <property type="entry name" value="Adenine nucleotide alpha hydrolases-like"/>
    <property type="match status" value="1"/>
</dbReference>
<feature type="active site" evidence="9">
    <location>
        <position position="168"/>
    </location>
</feature>
<comment type="pathway">
    <text evidence="2 9">Purine metabolism; GMP biosynthesis; GMP from XMP (L-Gln route): step 1/1.</text>
</comment>
<comment type="function">
    <text evidence="1 9">Catalyzes the synthesis of GMP from XMP.</text>
</comment>
<comment type="catalytic activity">
    <reaction evidence="9">
        <text>XMP + L-glutamine + ATP + H2O = GMP + L-glutamate + AMP + diphosphate + 2 H(+)</text>
        <dbReference type="Rhea" id="RHEA:11680"/>
        <dbReference type="ChEBI" id="CHEBI:15377"/>
        <dbReference type="ChEBI" id="CHEBI:15378"/>
        <dbReference type="ChEBI" id="CHEBI:29985"/>
        <dbReference type="ChEBI" id="CHEBI:30616"/>
        <dbReference type="ChEBI" id="CHEBI:33019"/>
        <dbReference type="ChEBI" id="CHEBI:57464"/>
        <dbReference type="ChEBI" id="CHEBI:58115"/>
        <dbReference type="ChEBI" id="CHEBI:58359"/>
        <dbReference type="ChEBI" id="CHEBI:456215"/>
        <dbReference type="EC" id="6.3.5.2"/>
    </reaction>
</comment>
<evidence type="ECO:0000313" key="12">
    <source>
        <dbReference type="EMBL" id="GAA4335778.1"/>
    </source>
</evidence>
<dbReference type="Gene3D" id="3.40.50.880">
    <property type="match status" value="1"/>
</dbReference>
<dbReference type="NCBIfam" id="TIGR00888">
    <property type="entry name" value="guaA_Nterm"/>
    <property type="match status" value="1"/>
</dbReference>
<dbReference type="PROSITE" id="PS51273">
    <property type="entry name" value="GATASE_TYPE_1"/>
    <property type="match status" value="1"/>
</dbReference>
<evidence type="ECO:0000256" key="2">
    <source>
        <dbReference type="ARBA" id="ARBA00005153"/>
    </source>
</evidence>
<evidence type="ECO:0000256" key="7">
    <source>
        <dbReference type="ARBA" id="ARBA00022840"/>
    </source>
</evidence>
<dbReference type="Pfam" id="PF00958">
    <property type="entry name" value="GMP_synt_C"/>
    <property type="match status" value="1"/>
</dbReference>
<dbReference type="SUPFAM" id="SSF52317">
    <property type="entry name" value="Class I glutamine amidotransferase-like"/>
    <property type="match status" value="1"/>
</dbReference>
<comment type="subunit">
    <text evidence="9">Homodimer.</text>
</comment>
<dbReference type="NCBIfam" id="NF000848">
    <property type="entry name" value="PRK00074.1"/>
    <property type="match status" value="1"/>
</dbReference>
<dbReference type="NCBIfam" id="TIGR00884">
    <property type="entry name" value="guaA_Cterm"/>
    <property type="match status" value="1"/>
</dbReference>
<reference evidence="13" key="1">
    <citation type="journal article" date="2019" name="Int. J. Syst. Evol. Microbiol.">
        <title>The Global Catalogue of Microorganisms (GCM) 10K type strain sequencing project: providing services to taxonomists for standard genome sequencing and annotation.</title>
        <authorList>
            <consortium name="The Broad Institute Genomics Platform"/>
            <consortium name="The Broad Institute Genome Sequencing Center for Infectious Disease"/>
            <person name="Wu L."/>
            <person name="Ma J."/>
        </authorList>
    </citation>
    <scope>NUCLEOTIDE SEQUENCE [LARGE SCALE GENOMIC DNA]</scope>
    <source>
        <strain evidence="13">JCM 17919</strain>
    </source>
</reference>
<dbReference type="PANTHER" id="PTHR11922">
    <property type="entry name" value="GMP SYNTHASE-RELATED"/>
    <property type="match status" value="1"/>
</dbReference>
<feature type="active site" description="Nucleophile" evidence="9">
    <location>
        <position position="79"/>
    </location>
</feature>
<evidence type="ECO:0000256" key="1">
    <source>
        <dbReference type="ARBA" id="ARBA00002332"/>
    </source>
</evidence>
<evidence type="ECO:0000256" key="4">
    <source>
        <dbReference type="ARBA" id="ARBA00022741"/>
    </source>
</evidence>
<keyword evidence="6 9" id="KW-0658">Purine biosynthesis</keyword>
<dbReference type="PRINTS" id="PR00096">
    <property type="entry name" value="GATASE"/>
</dbReference>
<dbReference type="PANTHER" id="PTHR11922:SF2">
    <property type="entry name" value="GMP SYNTHASE [GLUTAMINE-HYDROLYZING]"/>
    <property type="match status" value="1"/>
</dbReference>
<dbReference type="Proteomes" id="UP001501725">
    <property type="component" value="Unassembled WGS sequence"/>
</dbReference>
<evidence type="ECO:0000256" key="8">
    <source>
        <dbReference type="ARBA" id="ARBA00022962"/>
    </source>
</evidence>
<dbReference type="CDD" id="cd01997">
    <property type="entry name" value="GMP_synthase_C"/>
    <property type="match status" value="1"/>
</dbReference>
<evidence type="ECO:0000256" key="10">
    <source>
        <dbReference type="PROSITE-ProRule" id="PRU00886"/>
    </source>
</evidence>
<evidence type="ECO:0000256" key="9">
    <source>
        <dbReference type="HAMAP-Rule" id="MF_00344"/>
    </source>
</evidence>
<protein>
    <recommendedName>
        <fullName evidence="9">GMP synthase [glutamine-hydrolyzing]</fullName>
        <ecNumber evidence="9">6.3.5.2</ecNumber>
    </recommendedName>
    <alternativeName>
        <fullName evidence="9">GMP synthetase</fullName>
    </alternativeName>
    <alternativeName>
        <fullName evidence="9">Glutamine amidotransferase</fullName>
    </alternativeName>
</protein>
<proteinExistence type="inferred from homology"/>
<evidence type="ECO:0000256" key="6">
    <source>
        <dbReference type="ARBA" id="ARBA00022755"/>
    </source>
</evidence>
<feature type="binding site" evidence="10">
    <location>
        <begin position="222"/>
        <end position="228"/>
    </location>
    <ligand>
        <name>ATP</name>
        <dbReference type="ChEBI" id="CHEBI:30616"/>
    </ligand>
</feature>
<dbReference type="SUPFAM" id="SSF54810">
    <property type="entry name" value="GMP synthetase C-terminal dimerisation domain"/>
    <property type="match status" value="1"/>
</dbReference>
<name>A0ABP8H8Y4_9BACT</name>
<dbReference type="CDD" id="cd01742">
    <property type="entry name" value="GATase1_GMP_Synthase"/>
    <property type="match status" value="1"/>
</dbReference>
<evidence type="ECO:0000313" key="13">
    <source>
        <dbReference type="Proteomes" id="UP001501725"/>
    </source>
</evidence>
<dbReference type="InterPro" id="IPR022310">
    <property type="entry name" value="NAD/GMP_synthase"/>
</dbReference>
<evidence type="ECO:0000256" key="3">
    <source>
        <dbReference type="ARBA" id="ARBA00022598"/>
    </source>
</evidence>
<dbReference type="EMBL" id="BAABGY010000008">
    <property type="protein sequence ID" value="GAA4335778.1"/>
    <property type="molecule type" value="Genomic_DNA"/>
</dbReference>
<sequence>MTEKILILDFGSQYTQLIARAVREANVYCEILPFNKPLPADPSVKGVILSGSPFSVNDDNAPEVAVRDLAGQTPVLGICYGAQLTAKVFGGSVERSSKREYGRATLHIGQQDPILGGLSATSQVWMSHGDSIQRLPDGFHVLATTDSIPVAAFKADGTTQPLYGLQFHPEVYHSIEGKKILKNFLVDICGCSQNWTPAHFVTDTVAALKEKIGDRQVVMALSGGVDSTVAATLIHRAIGPNLHGIFVDNGVLRKDEFQSVLDTYATIGLNVTGIDAKQRFYDALAGKSDPEQKRKVIGGLFIDIFQEEAHRIENVSMLGQGTIYPDVIESVSVHGPSVTIKSHHNVGGLPDTMHLELVEPLRYLFKDEVRRVGRELGIPDNLIDRHPFPGPGLAIRILGEITEEKVQLLQAADDIYVKALKKHNLYATVWQAGAILLPVKSVGVMGDERTYEFTVALRAVTSVDGMTADWAHLPYEFLGYVSNEIINSVRGINRVVYDISSKPPATIEWE</sequence>
<dbReference type="Gene3D" id="3.40.50.620">
    <property type="entry name" value="HUPs"/>
    <property type="match status" value="1"/>
</dbReference>
<keyword evidence="13" id="KW-1185">Reference proteome</keyword>
<dbReference type="InterPro" id="IPR025777">
    <property type="entry name" value="GMPS_ATP_PPase_dom"/>
</dbReference>
<dbReference type="Gene3D" id="3.30.300.10">
    <property type="match status" value="1"/>
</dbReference>
<dbReference type="PROSITE" id="PS51553">
    <property type="entry name" value="GMPS_ATP_PPASE"/>
    <property type="match status" value="1"/>
</dbReference>
<organism evidence="12 13">
    <name type="scientific">Flaviaesturariibacter amylovorans</name>
    <dbReference type="NCBI Taxonomy" id="1084520"/>
    <lineage>
        <taxon>Bacteria</taxon>
        <taxon>Pseudomonadati</taxon>
        <taxon>Bacteroidota</taxon>
        <taxon>Chitinophagia</taxon>
        <taxon>Chitinophagales</taxon>
        <taxon>Chitinophagaceae</taxon>
        <taxon>Flaviaestuariibacter</taxon>
    </lineage>
</organism>
<evidence type="ECO:0000259" key="11">
    <source>
        <dbReference type="PROSITE" id="PS51553"/>
    </source>
</evidence>
<feature type="domain" description="GMPS ATP-PPase" evidence="11">
    <location>
        <begin position="195"/>
        <end position="385"/>
    </location>
</feature>
<evidence type="ECO:0000256" key="5">
    <source>
        <dbReference type="ARBA" id="ARBA00022749"/>
    </source>
</evidence>
<dbReference type="RefSeq" id="WP_345256648.1">
    <property type="nucleotide sequence ID" value="NZ_BAABGY010000008.1"/>
</dbReference>
<dbReference type="InterPro" id="IPR029062">
    <property type="entry name" value="Class_I_gatase-like"/>
</dbReference>
<accession>A0ABP8H8Y4</accession>
<keyword evidence="5 9" id="KW-0332">GMP biosynthesis</keyword>
<comment type="caution">
    <text evidence="12">The sequence shown here is derived from an EMBL/GenBank/DDBJ whole genome shotgun (WGS) entry which is preliminary data.</text>
</comment>
<keyword evidence="8 9" id="KW-0315">Glutamine amidotransferase</keyword>
<dbReference type="HAMAP" id="MF_00344">
    <property type="entry name" value="GMP_synthase"/>
    <property type="match status" value="1"/>
</dbReference>
<dbReference type="InterPro" id="IPR017926">
    <property type="entry name" value="GATASE"/>
</dbReference>
<dbReference type="Pfam" id="PF00117">
    <property type="entry name" value="GATase"/>
    <property type="match status" value="1"/>
</dbReference>
<keyword evidence="7 9" id="KW-0067">ATP-binding</keyword>
<dbReference type="InterPro" id="IPR004739">
    <property type="entry name" value="GMP_synth_GATase"/>
</dbReference>
<keyword evidence="3 9" id="KW-0436">Ligase</keyword>
<dbReference type="InterPro" id="IPR022955">
    <property type="entry name" value="GMP_synthase"/>
</dbReference>
<dbReference type="EC" id="6.3.5.2" evidence="9"/>
<dbReference type="InterPro" id="IPR001674">
    <property type="entry name" value="GMP_synth_C"/>
</dbReference>
<keyword evidence="4 9" id="KW-0547">Nucleotide-binding</keyword>
<dbReference type="InterPro" id="IPR014729">
    <property type="entry name" value="Rossmann-like_a/b/a_fold"/>
</dbReference>
<gene>
    <name evidence="9 12" type="primary">guaA</name>
    <name evidence="12" type="ORF">GCM10023184_30830</name>
</gene>